<dbReference type="PROSITE" id="PS51335">
    <property type="entry name" value="ELMO"/>
    <property type="match status" value="1"/>
</dbReference>
<proteinExistence type="predicted"/>
<dbReference type="InterPro" id="IPR001876">
    <property type="entry name" value="Znf_RanBP2"/>
</dbReference>
<organism evidence="6">
    <name type="scientific">Aphanomyces astaci</name>
    <name type="common">Crayfish plague agent</name>
    <dbReference type="NCBI Taxonomy" id="112090"/>
    <lineage>
        <taxon>Eukaryota</taxon>
        <taxon>Sar</taxon>
        <taxon>Stramenopiles</taxon>
        <taxon>Oomycota</taxon>
        <taxon>Saprolegniomycetes</taxon>
        <taxon>Saprolegniales</taxon>
        <taxon>Verrucalvaceae</taxon>
        <taxon>Aphanomyces</taxon>
    </lineage>
</organism>
<evidence type="ECO:0000259" key="5">
    <source>
        <dbReference type="PROSITE" id="PS51335"/>
    </source>
</evidence>
<dbReference type="GeneID" id="20813042"/>
<dbReference type="GO" id="GO:0016740">
    <property type="term" value="F:transferase activity"/>
    <property type="evidence" value="ECO:0007669"/>
    <property type="project" value="UniProtKB-KW"/>
</dbReference>
<dbReference type="SUPFAM" id="SSF90209">
    <property type="entry name" value="Ran binding protein zinc finger-like"/>
    <property type="match status" value="1"/>
</dbReference>
<dbReference type="AlphaFoldDB" id="W4G4B3"/>
<keyword evidence="4" id="KW-0862">Zinc</keyword>
<dbReference type="InterPro" id="IPR050868">
    <property type="entry name" value="ELMO_domain-containing"/>
</dbReference>
<dbReference type="EMBL" id="KI913144">
    <property type="protein sequence ID" value="ETV74525.1"/>
    <property type="molecule type" value="Genomic_DNA"/>
</dbReference>
<keyword evidence="1" id="KW-0808">Transferase</keyword>
<evidence type="ECO:0000313" key="6">
    <source>
        <dbReference type="EMBL" id="ETV74525.1"/>
    </source>
</evidence>
<dbReference type="GO" id="GO:0008270">
    <property type="term" value="F:zinc ion binding"/>
    <property type="evidence" value="ECO:0007669"/>
    <property type="project" value="UniProtKB-KW"/>
</dbReference>
<dbReference type="RefSeq" id="XP_009836183.1">
    <property type="nucleotide sequence ID" value="XM_009837881.1"/>
</dbReference>
<dbReference type="VEuPathDB" id="FungiDB:H257_11046"/>
<gene>
    <name evidence="6" type="ORF">H257_11046</name>
</gene>
<keyword evidence="3" id="KW-0863">Zinc-finger</keyword>
<protein>
    <recommendedName>
        <fullName evidence="5">ELMO domain-containing protein</fullName>
    </recommendedName>
</protein>
<sequence length="452" mass="50059">MDEEGTARPAPPPPPLHVDVELETHVISATSPSTLAEVDQSVLAELPPEIQNEVLASLRADVSAVPPRVQVPPSDVEPSTSPSDTWECPMCTFLNHAALATCEMCEFCILDDETDDDDSILPDSEAFRHAAASAKAKILSVLKATNVKNDELLHSASAALHKVQASASKQLQQLSDKLSPRAASAKVPSFTSSAVPSSDVSLELAALRTDLKSPCVPGDEVYESMLHHLWTALAEVTDATSFEREGEGWMAIGFQRINPDTDFRGGGLLALKCLVYACNMHPEKMLFLFRDQKPEPGKRWYPVSVAGINLTCLLAGLLKLGDGSFISTEAAYWPLFDEPNAFFEMYYLVLLKMDQIWHRSHATYMEFGEVLRATKTLVRYVLSRSPMHSLADFACTLEAMNVDEFKITRRQEYFQDEEDLECPDPRHVLDCEDKQDDANKGDIASLRYTLHQ</sequence>
<dbReference type="PANTHER" id="PTHR12771:SF56">
    <property type="entry name" value="CED-12"/>
    <property type="match status" value="1"/>
</dbReference>
<reference evidence="6" key="1">
    <citation type="submission" date="2013-12" db="EMBL/GenBank/DDBJ databases">
        <title>The Genome Sequence of Aphanomyces astaci APO3.</title>
        <authorList>
            <consortium name="The Broad Institute Genomics Platform"/>
            <person name="Russ C."/>
            <person name="Tyler B."/>
            <person name="van West P."/>
            <person name="Dieguez-Uribeondo J."/>
            <person name="Young S.K."/>
            <person name="Zeng Q."/>
            <person name="Gargeya S."/>
            <person name="Fitzgerald M."/>
            <person name="Abouelleil A."/>
            <person name="Alvarado L."/>
            <person name="Chapman S.B."/>
            <person name="Gainer-Dewar J."/>
            <person name="Goldberg J."/>
            <person name="Griggs A."/>
            <person name="Gujja S."/>
            <person name="Hansen M."/>
            <person name="Howarth C."/>
            <person name="Imamovic A."/>
            <person name="Ireland A."/>
            <person name="Larimer J."/>
            <person name="McCowan C."/>
            <person name="Murphy C."/>
            <person name="Pearson M."/>
            <person name="Poon T.W."/>
            <person name="Priest M."/>
            <person name="Roberts A."/>
            <person name="Saif S."/>
            <person name="Shea T."/>
            <person name="Sykes S."/>
            <person name="Wortman J."/>
            <person name="Nusbaum C."/>
            <person name="Birren B."/>
        </authorList>
    </citation>
    <scope>NUCLEOTIDE SEQUENCE [LARGE SCALE GENOMIC DNA]</scope>
    <source>
        <strain evidence="6">APO3</strain>
    </source>
</reference>
<dbReference type="PANTHER" id="PTHR12771">
    <property type="entry name" value="ENGULFMENT AND CELL MOTILITY"/>
    <property type="match status" value="1"/>
</dbReference>
<feature type="domain" description="ELMO" evidence="5">
    <location>
        <begin position="221"/>
        <end position="382"/>
    </location>
</feature>
<dbReference type="InterPro" id="IPR025527">
    <property type="entry name" value="HUWE1/Rev1_UBM"/>
</dbReference>
<dbReference type="PROSITE" id="PS01358">
    <property type="entry name" value="ZF_RANBP2_1"/>
    <property type="match status" value="1"/>
</dbReference>
<dbReference type="SMART" id="SM00547">
    <property type="entry name" value="ZnF_RBZ"/>
    <property type="match status" value="1"/>
</dbReference>
<accession>W4G4B3</accession>
<evidence type="ECO:0000256" key="2">
    <source>
        <dbReference type="ARBA" id="ARBA00022723"/>
    </source>
</evidence>
<dbReference type="OrthoDB" id="67155at2759"/>
<evidence type="ECO:0000256" key="1">
    <source>
        <dbReference type="ARBA" id="ARBA00022679"/>
    </source>
</evidence>
<dbReference type="Pfam" id="PF04727">
    <property type="entry name" value="ELMO_CED12"/>
    <property type="match status" value="1"/>
</dbReference>
<keyword evidence="2" id="KW-0479">Metal-binding</keyword>
<evidence type="ECO:0000256" key="3">
    <source>
        <dbReference type="ARBA" id="ARBA00022771"/>
    </source>
</evidence>
<dbReference type="Gene3D" id="6.10.250.1630">
    <property type="match status" value="1"/>
</dbReference>
<dbReference type="InterPro" id="IPR036443">
    <property type="entry name" value="Znf_RanBP2_sf"/>
</dbReference>
<dbReference type="InterPro" id="IPR006816">
    <property type="entry name" value="ELMO_dom"/>
</dbReference>
<name>W4G4B3_APHAT</name>
<dbReference type="Pfam" id="PF14377">
    <property type="entry name" value="UBM"/>
    <property type="match status" value="1"/>
</dbReference>
<evidence type="ECO:0000256" key="4">
    <source>
        <dbReference type="ARBA" id="ARBA00022833"/>
    </source>
</evidence>